<gene>
    <name evidence="2" type="ORF">NPIL_547431</name>
</gene>
<sequence length="98" mass="10803">MQDLLTSGIIWQRSRTVTLRSYINASSTFAVISSETNGLLEHFSSWTSSVIRTWLEKQMRAPSLLVAKPKLSVADSSPGREEANQHASVAKSRVTALL</sequence>
<dbReference type="EMBL" id="BMAW01091753">
    <property type="protein sequence ID" value="GFS51483.1"/>
    <property type="molecule type" value="Genomic_DNA"/>
</dbReference>
<name>A0A8X6MFI1_NEPPI</name>
<organism evidence="2 3">
    <name type="scientific">Nephila pilipes</name>
    <name type="common">Giant wood spider</name>
    <name type="synonym">Nephila maculata</name>
    <dbReference type="NCBI Taxonomy" id="299642"/>
    <lineage>
        <taxon>Eukaryota</taxon>
        <taxon>Metazoa</taxon>
        <taxon>Ecdysozoa</taxon>
        <taxon>Arthropoda</taxon>
        <taxon>Chelicerata</taxon>
        <taxon>Arachnida</taxon>
        <taxon>Araneae</taxon>
        <taxon>Araneomorphae</taxon>
        <taxon>Entelegynae</taxon>
        <taxon>Araneoidea</taxon>
        <taxon>Nephilidae</taxon>
        <taxon>Nephila</taxon>
    </lineage>
</organism>
<accession>A0A8X6MFI1</accession>
<protein>
    <submittedName>
        <fullName evidence="2">Uncharacterized protein</fullName>
    </submittedName>
</protein>
<feature type="region of interest" description="Disordered" evidence="1">
    <location>
        <begin position="74"/>
        <end position="98"/>
    </location>
</feature>
<evidence type="ECO:0000313" key="3">
    <source>
        <dbReference type="Proteomes" id="UP000887013"/>
    </source>
</evidence>
<proteinExistence type="predicted"/>
<dbReference type="AlphaFoldDB" id="A0A8X6MFI1"/>
<keyword evidence="3" id="KW-1185">Reference proteome</keyword>
<evidence type="ECO:0000256" key="1">
    <source>
        <dbReference type="SAM" id="MobiDB-lite"/>
    </source>
</evidence>
<evidence type="ECO:0000313" key="2">
    <source>
        <dbReference type="EMBL" id="GFS51483.1"/>
    </source>
</evidence>
<dbReference type="Proteomes" id="UP000887013">
    <property type="component" value="Unassembled WGS sequence"/>
</dbReference>
<reference evidence="2" key="1">
    <citation type="submission" date="2020-08" db="EMBL/GenBank/DDBJ databases">
        <title>Multicomponent nature underlies the extraordinary mechanical properties of spider dragline silk.</title>
        <authorList>
            <person name="Kono N."/>
            <person name="Nakamura H."/>
            <person name="Mori M."/>
            <person name="Yoshida Y."/>
            <person name="Ohtoshi R."/>
            <person name="Malay A.D."/>
            <person name="Moran D.A.P."/>
            <person name="Tomita M."/>
            <person name="Numata K."/>
            <person name="Arakawa K."/>
        </authorList>
    </citation>
    <scope>NUCLEOTIDE SEQUENCE</scope>
</reference>
<comment type="caution">
    <text evidence="2">The sequence shown here is derived from an EMBL/GenBank/DDBJ whole genome shotgun (WGS) entry which is preliminary data.</text>
</comment>